<evidence type="ECO:0000313" key="1">
    <source>
        <dbReference type="EMBL" id="OUB86711.1"/>
    </source>
</evidence>
<dbReference type="AlphaFoldDB" id="A0A9X6MPL4"/>
<proteinExistence type="predicted"/>
<organism evidence="1 2">
    <name type="scientific">Bacillus thuringiensis subsp. medellin</name>
    <dbReference type="NCBI Taxonomy" id="79672"/>
    <lineage>
        <taxon>Bacteria</taxon>
        <taxon>Bacillati</taxon>
        <taxon>Bacillota</taxon>
        <taxon>Bacilli</taxon>
        <taxon>Bacillales</taxon>
        <taxon>Bacillaceae</taxon>
        <taxon>Bacillus</taxon>
        <taxon>Bacillus cereus group</taxon>
    </lineage>
</organism>
<sequence length="89" mass="10156">MYNDYEYNEKRKKESHRIYDHKFSLPICNLFKQLNSGDDIDTLIIGGKPHSVDAFVSFDEKTGLITFVKNNGAVFIVGCDQINAIIIDN</sequence>
<protein>
    <submittedName>
        <fullName evidence="1">Uncharacterized protein</fullName>
    </submittedName>
</protein>
<dbReference type="Proteomes" id="UP000195160">
    <property type="component" value="Unassembled WGS sequence"/>
</dbReference>
<comment type="caution">
    <text evidence="1">The sequence shown here is derived from an EMBL/GenBank/DDBJ whole genome shotgun (WGS) entry which is preliminary data.</text>
</comment>
<reference evidence="1 2" key="1">
    <citation type="submission" date="2016-10" db="EMBL/GenBank/DDBJ databases">
        <title>Comparative genomics of Bacillus thuringiensis reveals a path to pathogens against multiple invertebrate hosts.</title>
        <authorList>
            <person name="Zheng J."/>
            <person name="Gao Q."/>
            <person name="Liu H."/>
            <person name="Peng D."/>
            <person name="Ruan L."/>
            <person name="Sun M."/>
        </authorList>
    </citation>
    <scope>NUCLEOTIDE SEQUENCE [LARGE SCALE GENOMIC DNA]</scope>
    <source>
        <strain evidence="1">T30001</strain>
    </source>
</reference>
<gene>
    <name evidence="1" type="ORF">BK784_32545</name>
</gene>
<dbReference type="EMBL" id="MOOV01000258">
    <property type="protein sequence ID" value="OUB86711.1"/>
    <property type="molecule type" value="Genomic_DNA"/>
</dbReference>
<name>A0A9X6MPL4_BACTV</name>
<accession>A0A9X6MPL4</accession>
<evidence type="ECO:0000313" key="2">
    <source>
        <dbReference type="Proteomes" id="UP000195160"/>
    </source>
</evidence>